<keyword evidence="7" id="KW-0560">Oxidoreductase</keyword>
<dbReference type="GO" id="GO:0020037">
    <property type="term" value="F:heme binding"/>
    <property type="evidence" value="ECO:0007669"/>
    <property type="project" value="InterPro"/>
</dbReference>
<keyword evidence="6" id="KW-0274">FAD</keyword>
<dbReference type="Gene3D" id="2.40.110.10">
    <property type="entry name" value="Butyryl-CoA Dehydrogenase, subunit A, domain 2"/>
    <property type="match status" value="1"/>
</dbReference>
<reference evidence="10 11" key="1">
    <citation type="submission" date="2018-02" db="EMBL/GenBank/DDBJ databases">
        <title>The genomes of Aspergillus section Nigri reveals drivers in fungal speciation.</title>
        <authorList>
            <consortium name="DOE Joint Genome Institute"/>
            <person name="Vesth T.C."/>
            <person name="Nybo J."/>
            <person name="Theobald S."/>
            <person name="Brandl J."/>
            <person name="Frisvad J.C."/>
            <person name="Nielsen K.F."/>
            <person name="Lyhne E.K."/>
            <person name="Kogle M.E."/>
            <person name="Kuo A."/>
            <person name="Riley R."/>
            <person name="Clum A."/>
            <person name="Nolan M."/>
            <person name="Lipzen A."/>
            <person name="Salamov A."/>
            <person name="Henrissat B."/>
            <person name="Wiebenga A."/>
            <person name="De vries R.P."/>
            <person name="Grigoriev I.V."/>
            <person name="Mortensen U.H."/>
            <person name="Andersen M.R."/>
            <person name="Baker S.E."/>
        </authorList>
    </citation>
    <scope>NUCLEOTIDE SEQUENCE [LARGE SCALE GENOMIC DNA]</scope>
    <source>
        <strain evidence="10 11">CBS 121057</strain>
    </source>
</reference>
<keyword evidence="3" id="KW-0349">Heme</keyword>
<dbReference type="PROSITE" id="PS50255">
    <property type="entry name" value="CYTOCHROME_B5_2"/>
    <property type="match status" value="1"/>
</dbReference>
<comment type="cofactor">
    <cofactor evidence="1">
        <name>FAD</name>
        <dbReference type="ChEBI" id="CHEBI:57692"/>
    </cofactor>
</comment>
<feature type="domain" description="Cytochrome b5 heme-binding" evidence="9">
    <location>
        <begin position="2"/>
        <end position="77"/>
    </location>
</feature>
<dbReference type="PANTHER" id="PTHR48083">
    <property type="entry name" value="MEDIUM-CHAIN SPECIFIC ACYL-COA DEHYDROGENASE, MITOCHONDRIAL-RELATED"/>
    <property type="match status" value="1"/>
</dbReference>
<comment type="similarity">
    <text evidence="2">Belongs to the acyl-CoA dehydrogenase family.</text>
</comment>
<dbReference type="VEuPathDB" id="FungiDB:BO78DRAFT_390198"/>
<keyword evidence="4" id="KW-0285">Flavoprotein</keyword>
<dbReference type="GO" id="GO:0005737">
    <property type="term" value="C:cytoplasm"/>
    <property type="evidence" value="ECO:0007669"/>
    <property type="project" value="TreeGrafter"/>
</dbReference>
<dbReference type="STRING" id="1448318.A0A319DZ05"/>
<dbReference type="Pfam" id="PF00173">
    <property type="entry name" value="Cyt-b5"/>
    <property type="match status" value="1"/>
</dbReference>
<name>A0A319DZ05_ASPSB</name>
<evidence type="ECO:0000256" key="4">
    <source>
        <dbReference type="ARBA" id="ARBA00022630"/>
    </source>
</evidence>
<dbReference type="Pfam" id="PF00441">
    <property type="entry name" value="Acyl-CoA_dh_1"/>
    <property type="match status" value="1"/>
</dbReference>
<dbReference type="AlphaFoldDB" id="A0A319DZ05"/>
<organism evidence="10 11">
    <name type="scientific">Aspergillus sclerotiicarbonarius (strain CBS 121057 / IBT 28362)</name>
    <dbReference type="NCBI Taxonomy" id="1448318"/>
    <lineage>
        <taxon>Eukaryota</taxon>
        <taxon>Fungi</taxon>
        <taxon>Dikarya</taxon>
        <taxon>Ascomycota</taxon>
        <taxon>Pezizomycotina</taxon>
        <taxon>Eurotiomycetes</taxon>
        <taxon>Eurotiomycetidae</taxon>
        <taxon>Eurotiales</taxon>
        <taxon>Aspergillaceae</taxon>
        <taxon>Aspergillus</taxon>
        <taxon>Aspergillus subgen. Circumdati</taxon>
    </lineage>
</organism>
<accession>A0A319DZ05</accession>
<keyword evidence="8" id="KW-0408">Iron</keyword>
<dbReference type="InterPro" id="IPR036250">
    <property type="entry name" value="AcylCo_DH-like_C"/>
</dbReference>
<evidence type="ECO:0000256" key="6">
    <source>
        <dbReference type="ARBA" id="ARBA00022827"/>
    </source>
</evidence>
<dbReference type="EMBL" id="KZ826394">
    <property type="protein sequence ID" value="PYI02450.1"/>
    <property type="molecule type" value="Genomic_DNA"/>
</dbReference>
<dbReference type="Pfam" id="PF02771">
    <property type="entry name" value="Acyl-CoA_dh_N"/>
    <property type="match status" value="1"/>
</dbReference>
<protein>
    <recommendedName>
        <fullName evidence="9">Cytochrome b5 heme-binding domain-containing protein</fullName>
    </recommendedName>
</protein>
<dbReference type="PANTHER" id="PTHR48083:SF28">
    <property type="entry name" value="ACYL-COA DEHYDROGENASE FAMILY PROTEIN (AFU_ORTHOLOGUE AFUA_6G10880)-RELATED"/>
    <property type="match status" value="1"/>
</dbReference>
<dbReference type="Gene3D" id="1.10.540.10">
    <property type="entry name" value="Acyl-CoA dehydrogenase/oxidase, N-terminal domain"/>
    <property type="match status" value="1"/>
</dbReference>
<dbReference type="SUPFAM" id="SSF55856">
    <property type="entry name" value="Cytochrome b5-like heme/steroid binding domain"/>
    <property type="match status" value="1"/>
</dbReference>
<keyword evidence="5" id="KW-0479">Metal-binding</keyword>
<dbReference type="Gene3D" id="3.10.120.10">
    <property type="entry name" value="Cytochrome b5-like heme/steroid binding domain"/>
    <property type="match status" value="1"/>
</dbReference>
<sequence length="536" mass="60922">MSKSFTRAEVAQHNTEDSVWCIIDHRVYDLTDFVDAHPGGSVVLNQIAGTDATVDFYNLHRQEVLEKYKDLCIGTITGETPEIVTPEPGSLSQVPYAEPLWLRPQFKSPYFNDSHRRLQKALREFTDRYVTPEAQEKEKDGTYISQELIDRMAEAGVLAMRLGPGKHLHGRKLLGGAVDGKEFDYLHDMVLSQELVRSNARGFQDGNMAGMCISLTAVQQWLRNEPLRQKVTEEVLSGKKKICLERRRFVWRLQRHLPVVMWQGFARQQRRPLTASIISSTEPSTHDLYVQSPVQVAYSFCRKWITNGMFCDYFVTGCRTEKGFSVLLIPRDEGVETKQIKTSYSTAAATAFVQFENVKVPVENLLGEEDKGFIVIMSNFNHERFMMVCSVVRMCMTVVEECMKWCNQRIVFGKKLIEQPVMRQKLARMIALCESNQAWLESIAYQMCNMTYAQQSANLGGPIALLKSHATRSAQEIADQATNIFGGRGLTQSGMGKFIEMFHRTYKFDAILGGTEEILADLGVRQAMKKFPKAML</sequence>
<dbReference type="InterPro" id="IPR009075">
    <property type="entry name" value="AcylCo_DH/oxidase_C"/>
</dbReference>
<evidence type="ECO:0000313" key="10">
    <source>
        <dbReference type="EMBL" id="PYI02450.1"/>
    </source>
</evidence>
<evidence type="ECO:0000259" key="9">
    <source>
        <dbReference type="PROSITE" id="PS50255"/>
    </source>
</evidence>
<keyword evidence="11" id="KW-1185">Reference proteome</keyword>
<dbReference type="FunFam" id="3.10.120.10:FF:000007">
    <property type="entry name" value="Sulfite oxidase, mitochondrial"/>
    <property type="match status" value="1"/>
</dbReference>
<evidence type="ECO:0000313" key="11">
    <source>
        <dbReference type="Proteomes" id="UP000248423"/>
    </source>
</evidence>
<dbReference type="InterPro" id="IPR018506">
    <property type="entry name" value="Cyt_B5_heme-BS"/>
</dbReference>
<dbReference type="SUPFAM" id="SSF56645">
    <property type="entry name" value="Acyl-CoA dehydrogenase NM domain-like"/>
    <property type="match status" value="2"/>
</dbReference>
<evidence type="ECO:0000256" key="2">
    <source>
        <dbReference type="ARBA" id="ARBA00009347"/>
    </source>
</evidence>
<evidence type="ECO:0000256" key="1">
    <source>
        <dbReference type="ARBA" id="ARBA00001974"/>
    </source>
</evidence>
<dbReference type="InterPro" id="IPR046373">
    <property type="entry name" value="Acyl-CoA_Oxase/DH_mid-dom_sf"/>
</dbReference>
<dbReference type="GO" id="GO:0046872">
    <property type="term" value="F:metal ion binding"/>
    <property type="evidence" value="ECO:0007669"/>
    <property type="project" value="UniProtKB-KW"/>
</dbReference>
<dbReference type="InterPro" id="IPR036400">
    <property type="entry name" value="Cyt_B5-like_heme/steroid_sf"/>
</dbReference>
<evidence type="ECO:0000256" key="5">
    <source>
        <dbReference type="ARBA" id="ARBA00022723"/>
    </source>
</evidence>
<dbReference type="Proteomes" id="UP000248423">
    <property type="component" value="Unassembled WGS sequence"/>
</dbReference>
<dbReference type="GO" id="GO:0033539">
    <property type="term" value="P:fatty acid beta-oxidation using acyl-CoA dehydrogenase"/>
    <property type="evidence" value="ECO:0007669"/>
    <property type="project" value="TreeGrafter"/>
</dbReference>
<dbReference type="InterPro" id="IPR013786">
    <property type="entry name" value="AcylCoA_DH/ox_N"/>
</dbReference>
<dbReference type="Gene3D" id="1.20.140.10">
    <property type="entry name" value="Butyryl-CoA Dehydrogenase, subunit A, domain 3"/>
    <property type="match status" value="1"/>
</dbReference>
<evidence type="ECO:0000256" key="8">
    <source>
        <dbReference type="ARBA" id="ARBA00023004"/>
    </source>
</evidence>
<dbReference type="OrthoDB" id="2588832at2759"/>
<dbReference type="PROSITE" id="PS00191">
    <property type="entry name" value="CYTOCHROME_B5_1"/>
    <property type="match status" value="1"/>
</dbReference>
<evidence type="ECO:0000256" key="7">
    <source>
        <dbReference type="ARBA" id="ARBA00023002"/>
    </source>
</evidence>
<dbReference type="InterPro" id="IPR001199">
    <property type="entry name" value="Cyt_B5-like_heme/steroid-bd"/>
</dbReference>
<gene>
    <name evidence="10" type="ORF">BO78DRAFT_390198</name>
</gene>
<dbReference type="GO" id="GO:0003995">
    <property type="term" value="F:acyl-CoA dehydrogenase activity"/>
    <property type="evidence" value="ECO:0007669"/>
    <property type="project" value="TreeGrafter"/>
</dbReference>
<dbReference type="InterPro" id="IPR037069">
    <property type="entry name" value="AcylCoA_DH/ox_N_sf"/>
</dbReference>
<evidence type="ECO:0000256" key="3">
    <source>
        <dbReference type="ARBA" id="ARBA00022617"/>
    </source>
</evidence>
<dbReference type="SUPFAM" id="SSF47203">
    <property type="entry name" value="Acyl-CoA dehydrogenase C-terminal domain-like"/>
    <property type="match status" value="1"/>
</dbReference>
<dbReference type="SMART" id="SM01117">
    <property type="entry name" value="Cyt-b5"/>
    <property type="match status" value="1"/>
</dbReference>
<dbReference type="InterPro" id="IPR009100">
    <property type="entry name" value="AcylCoA_DH/oxidase_NM_dom_sf"/>
</dbReference>
<dbReference type="InterPro" id="IPR050741">
    <property type="entry name" value="Acyl-CoA_dehydrogenase"/>
</dbReference>
<dbReference type="CDD" id="cd00567">
    <property type="entry name" value="ACAD"/>
    <property type="match status" value="1"/>
</dbReference>
<dbReference type="GO" id="GO:0050660">
    <property type="term" value="F:flavin adenine dinucleotide binding"/>
    <property type="evidence" value="ECO:0007669"/>
    <property type="project" value="InterPro"/>
</dbReference>
<proteinExistence type="inferred from homology"/>